<dbReference type="FunFam" id="3.90.950.10:FF:000001">
    <property type="entry name" value="dITP/XTP pyrophosphatase"/>
    <property type="match status" value="1"/>
</dbReference>
<keyword evidence="13" id="KW-1185">Reference proteome</keyword>
<dbReference type="EC" id="3.6.1.66" evidence="10"/>
<feature type="binding site" evidence="10">
    <location>
        <begin position="16"/>
        <end position="21"/>
    </location>
    <ligand>
        <name>substrate</name>
    </ligand>
</feature>
<dbReference type="GO" id="GO:0035870">
    <property type="term" value="F:dITP diphosphatase activity"/>
    <property type="evidence" value="ECO:0007669"/>
    <property type="project" value="UniProtKB-UniRule"/>
</dbReference>
<gene>
    <name evidence="12" type="ORF">B0O95_101127</name>
</gene>
<comment type="caution">
    <text evidence="12">The sequence shown here is derived from an EMBL/GenBank/DDBJ whole genome shotgun (WGS) entry which is preliminary data.</text>
</comment>
<dbReference type="Proteomes" id="UP000243096">
    <property type="component" value="Unassembled WGS sequence"/>
</dbReference>
<evidence type="ECO:0000256" key="8">
    <source>
        <dbReference type="ARBA" id="ARBA00051875"/>
    </source>
</evidence>
<comment type="cofactor">
    <cofactor evidence="10">
        <name>Mg(2+)</name>
        <dbReference type="ChEBI" id="CHEBI:18420"/>
    </cofactor>
    <text evidence="10">Binds 1 Mg(2+) ion per subunit.</text>
</comment>
<dbReference type="OrthoDB" id="9807456at2"/>
<evidence type="ECO:0000256" key="2">
    <source>
        <dbReference type="ARBA" id="ARBA00011738"/>
    </source>
</evidence>
<evidence type="ECO:0000256" key="9">
    <source>
        <dbReference type="ARBA" id="ARBA00052017"/>
    </source>
</evidence>
<keyword evidence="4 10" id="KW-0547">Nucleotide-binding</keyword>
<comment type="similarity">
    <text evidence="1 10 11">Belongs to the HAM1 NTPase family.</text>
</comment>
<dbReference type="RefSeq" id="WP_104076147.1">
    <property type="nucleotide sequence ID" value="NZ_CP062178.1"/>
</dbReference>
<evidence type="ECO:0000256" key="1">
    <source>
        <dbReference type="ARBA" id="ARBA00008023"/>
    </source>
</evidence>
<feature type="binding site" evidence="10">
    <location>
        <position position="185"/>
    </location>
    <ligand>
        <name>substrate</name>
    </ligand>
</feature>
<keyword evidence="3 10" id="KW-0479">Metal-binding</keyword>
<name>A0A2P5KEA9_9BURK</name>
<feature type="binding site" evidence="10">
    <location>
        <position position="77"/>
    </location>
    <ligand>
        <name>substrate</name>
    </ligand>
</feature>
<evidence type="ECO:0000313" key="13">
    <source>
        <dbReference type="Proteomes" id="UP000243096"/>
    </source>
</evidence>
<evidence type="ECO:0000256" key="6">
    <source>
        <dbReference type="ARBA" id="ARBA00022842"/>
    </source>
</evidence>
<evidence type="ECO:0000256" key="4">
    <source>
        <dbReference type="ARBA" id="ARBA00022741"/>
    </source>
</evidence>
<dbReference type="HAMAP" id="MF_01405">
    <property type="entry name" value="Non_canon_purine_NTPase"/>
    <property type="match status" value="1"/>
</dbReference>
<protein>
    <recommendedName>
        <fullName evidence="10">dITP/XTP pyrophosphatase</fullName>
        <ecNumber evidence="10">3.6.1.66</ecNumber>
    </recommendedName>
    <alternativeName>
        <fullName evidence="10">Non-canonical purine NTP pyrophosphatase</fullName>
    </alternativeName>
    <alternativeName>
        <fullName evidence="10">Non-standard purine NTP pyrophosphatase</fullName>
    </alternativeName>
    <alternativeName>
        <fullName evidence="10">Nucleoside-triphosphate diphosphatase</fullName>
    </alternativeName>
    <alternativeName>
        <fullName evidence="10">Nucleoside-triphosphate pyrophosphatase</fullName>
        <shortName evidence="10">NTPase</shortName>
    </alternativeName>
</protein>
<feature type="binding site" evidence="10">
    <location>
        <begin position="162"/>
        <end position="165"/>
    </location>
    <ligand>
        <name>substrate</name>
    </ligand>
</feature>
<evidence type="ECO:0000256" key="3">
    <source>
        <dbReference type="ARBA" id="ARBA00022723"/>
    </source>
</evidence>
<dbReference type="NCBIfam" id="TIGR00042">
    <property type="entry name" value="RdgB/HAM1 family non-canonical purine NTP pyrophosphatase"/>
    <property type="match status" value="1"/>
</dbReference>
<evidence type="ECO:0000256" key="7">
    <source>
        <dbReference type="ARBA" id="ARBA00023080"/>
    </source>
</evidence>
<dbReference type="InterPro" id="IPR020922">
    <property type="entry name" value="dITP/XTP_pyrophosphatase"/>
</dbReference>
<keyword evidence="5 10" id="KW-0378">Hydrolase</keyword>
<dbReference type="GO" id="GO:0005829">
    <property type="term" value="C:cytosol"/>
    <property type="evidence" value="ECO:0007669"/>
    <property type="project" value="TreeGrafter"/>
</dbReference>
<dbReference type="GO" id="GO:0009146">
    <property type="term" value="P:purine nucleoside triphosphate catabolic process"/>
    <property type="evidence" value="ECO:0007669"/>
    <property type="project" value="UniProtKB-UniRule"/>
</dbReference>
<feature type="binding site" evidence="10">
    <location>
        <begin position="190"/>
        <end position="191"/>
    </location>
    <ligand>
        <name>substrate</name>
    </ligand>
</feature>
<comment type="catalytic activity">
    <reaction evidence="10">
        <text>ITP + H2O = IMP + diphosphate + H(+)</text>
        <dbReference type="Rhea" id="RHEA:29399"/>
        <dbReference type="ChEBI" id="CHEBI:15377"/>
        <dbReference type="ChEBI" id="CHEBI:15378"/>
        <dbReference type="ChEBI" id="CHEBI:33019"/>
        <dbReference type="ChEBI" id="CHEBI:58053"/>
        <dbReference type="ChEBI" id="CHEBI:61402"/>
        <dbReference type="EC" id="3.6.1.66"/>
    </reaction>
</comment>
<keyword evidence="6 10" id="KW-0460">Magnesium</keyword>
<keyword evidence="7 10" id="KW-0546">Nucleotide metabolism</keyword>
<dbReference type="AlphaFoldDB" id="A0A2P5KEA9"/>
<evidence type="ECO:0000256" key="11">
    <source>
        <dbReference type="RuleBase" id="RU003781"/>
    </source>
</evidence>
<evidence type="ECO:0000256" key="10">
    <source>
        <dbReference type="HAMAP-Rule" id="MF_01405"/>
    </source>
</evidence>
<sequence>MNGHLGSAQSRIVLASNNPGKLREFSALNALGIDLVPQHALCVGEAPEPHPTFIENALEKARHAARVTGLPALADDSGLCVHALGGAPGVYSARYAQLAGGEKSDAANNTRLLDMLRAHADRRAYYYCVLVLVRHVDDPEPLIADGRWHGEILTEARGGHGFGYDPLFYVPALQASAAQLQPEVKNAHSHRALALAELIRRLKNA</sequence>
<reference evidence="12 13" key="1">
    <citation type="submission" date="2018-01" db="EMBL/GenBank/DDBJ databases">
        <title>Genomic Encyclopedia of Type Strains, Phase III (KMG-III): the genomes of soil and plant-associated and newly described type strains.</title>
        <authorList>
            <person name="Whitman W."/>
        </authorList>
    </citation>
    <scope>NUCLEOTIDE SEQUENCE [LARGE SCALE GENOMIC DNA]</scope>
    <source>
        <strain evidence="12 13">HKI456</strain>
    </source>
</reference>
<comment type="function">
    <text evidence="10">Pyrophosphatase that catalyzes the hydrolysis of nucleoside triphosphates to their monophosphate derivatives, with a high preference for the non-canonical purine nucleotides XTP (xanthosine triphosphate), dITP (deoxyinosine triphosphate) and ITP. Seems to function as a house-cleaning enzyme that removes non-canonical purine nucleotides from the nucleotide pool, thus preventing their incorporation into DNA/RNA and avoiding chromosomal lesions.</text>
</comment>
<dbReference type="Gene3D" id="3.90.950.10">
    <property type="match status" value="1"/>
</dbReference>
<dbReference type="InterPro" id="IPR029001">
    <property type="entry name" value="ITPase-like_fam"/>
</dbReference>
<organism evidence="12 13">
    <name type="scientific">Mycetohabitans endofungorum</name>
    <dbReference type="NCBI Taxonomy" id="417203"/>
    <lineage>
        <taxon>Bacteria</taxon>
        <taxon>Pseudomonadati</taxon>
        <taxon>Pseudomonadota</taxon>
        <taxon>Betaproteobacteria</taxon>
        <taxon>Burkholderiales</taxon>
        <taxon>Burkholderiaceae</taxon>
        <taxon>Mycetohabitans</taxon>
    </lineage>
</organism>
<dbReference type="PANTHER" id="PTHR11067:SF9">
    <property type="entry name" value="INOSINE TRIPHOSPHATE PYROPHOSPHATASE"/>
    <property type="match status" value="1"/>
</dbReference>
<proteinExistence type="inferred from homology"/>
<dbReference type="SUPFAM" id="SSF52972">
    <property type="entry name" value="ITPase-like"/>
    <property type="match status" value="1"/>
</dbReference>
<dbReference type="Pfam" id="PF01725">
    <property type="entry name" value="Ham1p_like"/>
    <property type="match status" value="1"/>
</dbReference>
<dbReference type="GO" id="GO:0009117">
    <property type="term" value="P:nucleotide metabolic process"/>
    <property type="evidence" value="ECO:0007669"/>
    <property type="project" value="UniProtKB-KW"/>
</dbReference>
<comment type="subunit">
    <text evidence="2 10">Homodimer.</text>
</comment>
<dbReference type="PANTHER" id="PTHR11067">
    <property type="entry name" value="INOSINE TRIPHOSPHATE PYROPHOSPHATASE/HAM1 PROTEIN"/>
    <property type="match status" value="1"/>
</dbReference>
<dbReference type="GO" id="GO:0046872">
    <property type="term" value="F:metal ion binding"/>
    <property type="evidence" value="ECO:0007669"/>
    <property type="project" value="UniProtKB-KW"/>
</dbReference>
<feature type="active site" description="Proton acceptor" evidence="10">
    <location>
        <position position="76"/>
    </location>
</feature>
<comment type="caution">
    <text evidence="10">Lacks conserved residue(s) required for the propagation of feature annotation.</text>
</comment>
<dbReference type="InterPro" id="IPR002637">
    <property type="entry name" value="RdgB/HAM1"/>
</dbReference>
<comment type="catalytic activity">
    <reaction evidence="8 10">
        <text>dITP + H2O = dIMP + diphosphate + H(+)</text>
        <dbReference type="Rhea" id="RHEA:28342"/>
        <dbReference type="ChEBI" id="CHEBI:15377"/>
        <dbReference type="ChEBI" id="CHEBI:15378"/>
        <dbReference type="ChEBI" id="CHEBI:33019"/>
        <dbReference type="ChEBI" id="CHEBI:61194"/>
        <dbReference type="ChEBI" id="CHEBI:61382"/>
        <dbReference type="EC" id="3.6.1.66"/>
    </reaction>
</comment>
<feature type="binding site" evidence="10">
    <location>
        <position position="76"/>
    </location>
    <ligand>
        <name>Mg(2+)</name>
        <dbReference type="ChEBI" id="CHEBI:18420"/>
    </ligand>
</feature>
<dbReference type="GO" id="GO:0036222">
    <property type="term" value="F:XTP diphosphatase activity"/>
    <property type="evidence" value="ECO:0007669"/>
    <property type="project" value="UniProtKB-UniRule"/>
</dbReference>
<comment type="catalytic activity">
    <reaction evidence="9 10">
        <text>XTP + H2O = XMP + diphosphate + H(+)</text>
        <dbReference type="Rhea" id="RHEA:28610"/>
        <dbReference type="ChEBI" id="CHEBI:15377"/>
        <dbReference type="ChEBI" id="CHEBI:15378"/>
        <dbReference type="ChEBI" id="CHEBI:33019"/>
        <dbReference type="ChEBI" id="CHEBI:57464"/>
        <dbReference type="ChEBI" id="CHEBI:61314"/>
        <dbReference type="EC" id="3.6.1.66"/>
    </reaction>
</comment>
<dbReference type="GO" id="GO:0017111">
    <property type="term" value="F:ribonucleoside triphosphate phosphatase activity"/>
    <property type="evidence" value="ECO:0007669"/>
    <property type="project" value="InterPro"/>
</dbReference>
<dbReference type="GO" id="GO:0036220">
    <property type="term" value="F:ITP diphosphatase activity"/>
    <property type="evidence" value="ECO:0007669"/>
    <property type="project" value="UniProtKB-UniRule"/>
</dbReference>
<dbReference type="GO" id="GO:0000166">
    <property type="term" value="F:nucleotide binding"/>
    <property type="evidence" value="ECO:0007669"/>
    <property type="project" value="UniProtKB-KW"/>
</dbReference>
<accession>A0A2P5KEA9</accession>
<evidence type="ECO:0000313" key="12">
    <source>
        <dbReference type="EMBL" id="PPB85042.1"/>
    </source>
</evidence>
<dbReference type="CDD" id="cd00515">
    <property type="entry name" value="HAM1"/>
    <property type="match status" value="1"/>
</dbReference>
<evidence type="ECO:0000256" key="5">
    <source>
        <dbReference type="ARBA" id="ARBA00022801"/>
    </source>
</evidence>
<dbReference type="EMBL" id="PRDW01000001">
    <property type="protein sequence ID" value="PPB85042.1"/>
    <property type="molecule type" value="Genomic_DNA"/>
</dbReference>